<keyword evidence="9 10" id="KW-0131">Cell cycle</keyword>
<dbReference type="GO" id="GO:0005737">
    <property type="term" value="C:cytoplasm"/>
    <property type="evidence" value="ECO:0007669"/>
    <property type="project" value="UniProtKB-SubCell"/>
</dbReference>
<proteinExistence type="inferred from homology"/>
<keyword evidence="4 10" id="KW-0132">Cell division</keyword>
<organism evidence="13 14">
    <name type="scientific">Cohnella thailandensis</name>
    <dbReference type="NCBI Taxonomy" id="557557"/>
    <lineage>
        <taxon>Bacteria</taxon>
        <taxon>Bacillati</taxon>
        <taxon>Bacillota</taxon>
        <taxon>Bacilli</taxon>
        <taxon>Bacillales</taxon>
        <taxon>Paenibacillaceae</taxon>
        <taxon>Cohnella</taxon>
    </lineage>
</organism>
<evidence type="ECO:0000259" key="12">
    <source>
        <dbReference type="PROSITE" id="PS51900"/>
    </source>
</evidence>
<feature type="active site" description="O-(3'-phospho-DNA)-tyrosine intermediate" evidence="10">
    <location>
        <position position="277"/>
    </location>
</feature>
<dbReference type="AlphaFoldDB" id="A0A841SXY3"/>
<keyword evidence="7 10" id="KW-0238">DNA-binding</keyword>
<comment type="caution">
    <text evidence="13">The sequence shown here is derived from an EMBL/GenBank/DDBJ whole genome shotgun (WGS) entry which is preliminary data.</text>
</comment>
<dbReference type="InterPro" id="IPR004107">
    <property type="entry name" value="Integrase_SAM-like_N"/>
</dbReference>
<sequence>MKTHLDAFLSYLEHDRGLARNSLDSYRGDLADFLQFLEELGIAEPRDIHSRHLSAYLLKLRGMSRSSSTLSRRLVSIRSFCHYLHQNRILTDNPALTLKSPRLERKPYSVLSEQEVERLLDAPGGDSPAGLRDKAMLELLYASGLRVSELLALDTDHIHAELGLLRCVGPGGNERMVPIGSFCLDWMVKYMRESRPSLLRGEKAEPALFLNHLGSRMTRQGCWKLIKKHAAAAGLQDDITPHTLRHSFASHLLERGADLRSVQEMMGHKDPATTQIYQPPVKARLKEVYEHAHPRARKIRMED</sequence>
<evidence type="ECO:0000256" key="9">
    <source>
        <dbReference type="ARBA" id="ARBA00023306"/>
    </source>
</evidence>
<dbReference type="GO" id="GO:0003677">
    <property type="term" value="F:DNA binding"/>
    <property type="evidence" value="ECO:0007669"/>
    <property type="project" value="UniProtKB-UniRule"/>
</dbReference>
<dbReference type="RefSeq" id="WP_185120702.1">
    <property type="nucleotide sequence ID" value="NZ_JACJVQ010000013.1"/>
</dbReference>
<feature type="active site" evidence="10">
    <location>
        <position position="245"/>
    </location>
</feature>
<dbReference type="Gene3D" id="1.10.443.10">
    <property type="entry name" value="Intergrase catalytic core"/>
    <property type="match status" value="1"/>
</dbReference>
<dbReference type="Proteomes" id="UP000535838">
    <property type="component" value="Unassembled WGS sequence"/>
</dbReference>
<feature type="domain" description="Core-binding (CB)" evidence="12">
    <location>
        <begin position="1"/>
        <end position="85"/>
    </location>
</feature>
<feature type="active site" evidence="10">
    <location>
        <position position="146"/>
    </location>
</feature>
<dbReference type="Pfam" id="PF02899">
    <property type="entry name" value="Phage_int_SAM_1"/>
    <property type="match status" value="1"/>
</dbReference>
<dbReference type="InterPro" id="IPR023009">
    <property type="entry name" value="Tyrosine_recombinase_XerC/XerD"/>
</dbReference>
<feature type="active site" evidence="10">
    <location>
        <position position="242"/>
    </location>
</feature>
<dbReference type="InterPro" id="IPR013762">
    <property type="entry name" value="Integrase-like_cat_sf"/>
</dbReference>
<evidence type="ECO:0000256" key="2">
    <source>
        <dbReference type="ARBA" id="ARBA00010450"/>
    </source>
</evidence>
<evidence type="ECO:0000256" key="7">
    <source>
        <dbReference type="ARBA" id="ARBA00023125"/>
    </source>
</evidence>
<keyword evidence="14" id="KW-1185">Reference proteome</keyword>
<dbReference type="InterPro" id="IPR050090">
    <property type="entry name" value="Tyrosine_recombinase_XerCD"/>
</dbReference>
<accession>A0A841SXY3</accession>
<protein>
    <recommendedName>
        <fullName evidence="10">Tyrosine recombinase XerC</fullName>
    </recommendedName>
</protein>
<comment type="subunit">
    <text evidence="10">Forms a cyclic heterotetrameric complex composed of two molecules of XerC and two molecules of XerD.</text>
</comment>
<reference evidence="13 14" key="1">
    <citation type="submission" date="2020-08" db="EMBL/GenBank/DDBJ databases">
        <title>Cohnella phylogeny.</title>
        <authorList>
            <person name="Dunlap C."/>
        </authorList>
    </citation>
    <scope>NUCLEOTIDE SEQUENCE [LARGE SCALE GENOMIC DNA]</scope>
    <source>
        <strain evidence="13 14">DSM 25241</strain>
    </source>
</reference>
<dbReference type="SUPFAM" id="SSF56349">
    <property type="entry name" value="DNA breaking-rejoining enzymes"/>
    <property type="match status" value="1"/>
</dbReference>
<feature type="domain" description="Tyr recombinase" evidence="11">
    <location>
        <begin position="106"/>
        <end position="290"/>
    </location>
</feature>
<dbReference type="NCBIfam" id="NF001399">
    <property type="entry name" value="PRK00283.1"/>
    <property type="match status" value="1"/>
</dbReference>
<evidence type="ECO:0000313" key="14">
    <source>
        <dbReference type="Proteomes" id="UP000535838"/>
    </source>
</evidence>
<dbReference type="GO" id="GO:0006313">
    <property type="term" value="P:DNA transposition"/>
    <property type="evidence" value="ECO:0007669"/>
    <property type="project" value="UniProtKB-UniRule"/>
</dbReference>
<dbReference type="SUPFAM" id="SSF47823">
    <property type="entry name" value="lambda integrase-like, N-terminal domain"/>
    <property type="match status" value="1"/>
</dbReference>
<dbReference type="CDD" id="cd00798">
    <property type="entry name" value="INT_XerDC_C"/>
    <property type="match status" value="1"/>
</dbReference>
<dbReference type="NCBIfam" id="TIGR02225">
    <property type="entry name" value="recomb_XerD"/>
    <property type="match status" value="1"/>
</dbReference>
<dbReference type="Pfam" id="PF00589">
    <property type="entry name" value="Phage_integrase"/>
    <property type="match status" value="1"/>
</dbReference>
<gene>
    <name evidence="13" type="primary">xerD</name>
    <name evidence="10" type="synonym">xerC</name>
    <name evidence="13" type="ORF">H7B67_15260</name>
</gene>
<comment type="caution">
    <text evidence="10">Lacks conserved residue(s) required for the propagation of feature annotation.</text>
</comment>
<dbReference type="PANTHER" id="PTHR30349">
    <property type="entry name" value="PHAGE INTEGRASE-RELATED"/>
    <property type="match status" value="1"/>
</dbReference>
<dbReference type="HAMAP" id="MF_01808">
    <property type="entry name" value="Recomb_XerC_XerD"/>
    <property type="match status" value="1"/>
</dbReference>
<evidence type="ECO:0000256" key="10">
    <source>
        <dbReference type="HAMAP-Rule" id="MF_01808"/>
    </source>
</evidence>
<name>A0A841SXY3_9BACL</name>
<comment type="similarity">
    <text evidence="10">Belongs to the 'phage' integrase family. XerC subfamily.</text>
</comment>
<dbReference type="GO" id="GO:0007059">
    <property type="term" value="P:chromosome segregation"/>
    <property type="evidence" value="ECO:0007669"/>
    <property type="project" value="UniProtKB-UniRule"/>
</dbReference>
<dbReference type="InterPro" id="IPR010998">
    <property type="entry name" value="Integrase_recombinase_N"/>
</dbReference>
<evidence type="ECO:0000256" key="1">
    <source>
        <dbReference type="ARBA" id="ARBA00004496"/>
    </source>
</evidence>
<dbReference type="PROSITE" id="PS51900">
    <property type="entry name" value="CB"/>
    <property type="match status" value="1"/>
</dbReference>
<dbReference type="InterPro" id="IPR002104">
    <property type="entry name" value="Integrase_catalytic"/>
</dbReference>
<dbReference type="PANTHER" id="PTHR30349:SF81">
    <property type="entry name" value="TYROSINE RECOMBINASE XERC"/>
    <property type="match status" value="1"/>
</dbReference>
<evidence type="ECO:0000259" key="11">
    <source>
        <dbReference type="PROSITE" id="PS51898"/>
    </source>
</evidence>
<dbReference type="InterPro" id="IPR044068">
    <property type="entry name" value="CB"/>
</dbReference>
<dbReference type="Gene3D" id="1.10.150.130">
    <property type="match status" value="1"/>
</dbReference>
<keyword evidence="8 10" id="KW-0233">DNA recombination</keyword>
<keyword evidence="6 10" id="KW-0229">DNA integration</keyword>
<dbReference type="GO" id="GO:0009037">
    <property type="term" value="F:tyrosine-based site-specific recombinase activity"/>
    <property type="evidence" value="ECO:0007669"/>
    <property type="project" value="UniProtKB-UniRule"/>
</dbReference>
<feature type="active site" evidence="10">
    <location>
        <position position="268"/>
    </location>
</feature>
<keyword evidence="5 10" id="KW-0159">Chromosome partition</keyword>
<comment type="similarity">
    <text evidence="2">Belongs to the 'phage' integrase family. XerD subfamily.</text>
</comment>
<comment type="function">
    <text evidence="10">Site-specific tyrosine recombinase, which acts by catalyzing the cutting and rejoining of the recombining DNA molecules. The XerC-XerD complex is essential to convert dimers of the bacterial chromosome into monomers to permit their segregation at cell division. It also contributes to the segregational stability of plasmids.</text>
</comment>
<evidence type="ECO:0000256" key="8">
    <source>
        <dbReference type="ARBA" id="ARBA00023172"/>
    </source>
</evidence>
<evidence type="ECO:0000256" key="4">
    <source>
        <dbReference type="ARBA" id="ARBA00022618"/>
    </source>
</evidence>
<dbReference type="InterPro" id="IPR011010">
    <property type="entry name" value="DNA_brk_join_enz"/>
</dbReference>
<evidence type="ECO:0000256" key="6">
    <source>
        <dbReference type="ARBA" id="ARBA00022908"/>
    </source>
</evidence>
<dbReference type="EMBL" id="JACJVQ010000013">
    <property type="protein sequence ID" value="MBB6635476.1"/>
    <property type="molecule type" value="Genomic_DNA"/>
</dbReference>
<comment type="subcellular location">
    <subcellularLocation>
        <location evidence="1 10">Cytoplasm</location>
    </subcellularLocation>
</comment>
<keyword evidence="3 10" id="KW-0963">Cytoplasm</keyword>
<dbReference type="PROSITE" id="PS51898">
    <property type="entry name" value="TYR_RECOMBINASE"/>
    <property type="match status" value="1"/>
</dbReference>
<evidence type="ECO:0000256" key="3">
    <source>
        <dbReference type="ARBA" id="ARBA00022490"/>
    </source>
</evidence>
<evidence type="ECO:0000256" key="5">
    <source>
        <dbReference type="ARBA" id="ARBA00022829"/>
    </source>
</evidence>
<dbReference type="GO" id="GO:0051301">
    <property type="term" value="P:cell division"/>
    <property type="evidence" value="ECO:0007669"/>
    <property type="project" value="UniProtKB-KW"/>
</dbReference>
<evidence type="ECO:0000313" key="13">
    <source>
        <dbReference type="EMBL" id="MBB6635476.1"/>
    </source>
</evidence>
<dbReference type="InterPro" id="IPR011932">
    <property type="entry name" value="Recomb_XerD"/>
</dbReference>